<organism evidence="1 2">
    <name type="scientific">Entomophthora muscae</name>
    <dbReference type="NCBI Taxonomy" id="34485"/>
    <lineage>
        <taxon>Eukaryota</taxon>
        <taxon>Fungi</taxon>
        <taxon>Fungi incertae sedis</taxon>
        <taxon>Zoopagomycota</taxon>
        <taxon>Entomophthoromycotina</taxon>
        <taxon>Entomophthoromycetes</taxon>
        <taxon>Entomophthorales</taxon>
        <taxon>Entomophthoraceae</taxon>
        <taxon>Entomophthora</taxon>
    </lineage>
</organism>
<protein>
    <submittedName>
        <fullName evidence="1">Uncharacterized protein</fullName>
    </submittedName>
</protein>
<accession>A0ACC2SDR1</accession>
<gene>
    <name evidence="1" type="ORF">DSO57_1030990</name>
</gene>
<comment type="caution">
    <text evidence="1">The sequence shown here is derived from an EMBL/GenBank/DDBJ whole genome shotgun (WGS) entry which is preliminary data.</text>
</comment>
<evidence type="ECO:0000313" key="1">
    <source>
        <dbReference type="EMBL" id="KAJ9060432.1"/>
    </source>
</evidence>
<sequence length="331" mass="37792">MSSQAYNPSTESSLPAVSSGNTSGNASGNQKVYNPSSDSFGNNNSNQSIQTPQSSNQQQNNSQSQTHRASHRIIHRASHIIIHRASHNIALRISLKTITRTSLKQIEMKSPKVNHKATSPITLMRSTHLEIKTKTPTIRQTINRHYRHKSRHKIQMKRFKKRAPTKTGRWRQVSEVVFWQQPAPRQVDITFTLRTRLHAKKKKRKHILETNIIFRMLHFQAMLTSPLKLKAMVTLQACTAVRLPQAMGVNQQEDLTIKILEARDNHSEINQLVLTTKTLEVKDIPMEVNKLDLITKTLVLPALEIKDNLMGNSKNLLLFEQVDFIRGFVIN</sequence>
<dbReference type="EMBL" id="QTSX02005189">
    <property type="protein sequence ID" value="KAJ9060432.1"/>
    <property type="molecule type" value="Genomic_DNA"/>
</dbReference>
<proteinExistence type="predicted"/>
<keyword evidence="2" id="KW-1185">Reference proteome</keyword>
<name>A0ACC2SDR1_9FUNG</name>
<reference evidence="1" key="1">
    <citation type="submission" date="2022-04" db="EMBL/GenBank/DDBJ databases">
        <title>Genome of the entomopathogenic fungus Entomophthora muscae.</title>
        <authorList>
            <person name="Elya C."/>
            <person name="Lovett B.R."/>
            <person name="Lee E."/>
            <person name="Macias A.M."/>
            <person name="Hajek A.E."/>
            <person name="De Bivort B.L."/>
            <person name="Kasson M.T."/>
            <person name="De Fine Licht H.H."/>
            <person name="Stajich J.E."/>
        </authorList>
    </citation>
    <scope>NUCLEOTIDE SEQUENCE</scope>
    <source>
        <strain evidence="1">Berkeley</strain>
    </source>
</reference>
<evidence type="ECO:0000313" key="2">
    <source>
        <dbReference type="Proteomes" id="UP001165960"/>
    </source>
</evidence>
<dbReference type="Proteomes" id="UP001165960">
    <property type="component" value="Unassembled WGS sequence"/>
</dbReference>